<name>A0AAE0ZY62_9GAST</name>
<reference evidence="1" key="1">
    <citation type="journal article" date="2023" name="G3 (Bethesda)">
        <title>A reference genome for the long-term kleptoplast-retaining sea slug Elysia crispata morphotype clarki.</title>
        <authorList>
            <person name="Eastman K.E."/>
            <person name="Pendleton A.L."/>
            <person name="Shaikh M.A."/>
            <person name="Suttiyut T."/>
            <person name="Ogas R."/>
            <person name="Tomko P."/>
            <person name="Gavelis G."/>
            <person name="Widhalm J.R."/>
            <person name="Wisecaver J.H."/>
        </authorList>
    </citation>
    <scope>NUCLEOTIDE SEQUENCE</scope>
    <source>
        <strain evidence="1">ECLA1</strain>
    </source>
</reference>
<keyword evidence="2" id="KW-1185">Reference proteome</keyword>
<dbReference type="EMBL" id="JAWDGP010003079">
    <property type="protein sequence ID" value="KAK3777442.1"/>
    <property type="molecule type" value="Genomic_DNA"/>
</dbReference>
<sequence>MIGMSVQVKVFITRRFLSPFSLKLRDSSSVFLAGGIPTGDRLQFGVFGGRYTYRRPTPVRCFWRTVYLPATDSSWVFLAGGIPTGDRYIY</sequence>
<dbReference type="Proteomes" id="UP001283361">
    <property type="component" value="Unassembled WGS sequence"/>
</dbReference>
<comment type="caution">
    <text evidence="1">The sequence shown here is derived from an EMBL/GenBank/DDBJ whole genome shotgun (WGS) entry which is preliminary data.</text>
</comment>
<evidence type="ECO:0000313" key="1">
    <source>
        <dbReference type="EMBL" id="KAK3777442.1"/>
    </source>
</evidence>
<protein>
    <submittedName>
        <fullName evidence="1">Uncharacterized protein</fullName>
    </submittedName>
</protein>
<evidence type="ECO:0000313" key="2">
    <source>
        <dbReference type="Proteomes" id="UP001283361"/>
    </source>
</evidence>
<accession>A0AAE0ZY62</accession>
<dbReference type="AlphaFoldDB" id="A0AAE0ZY62"/>
<gene>
    <name evidence="1" type="ORF">RRG08_032545</name>
</gene>
<organism evidence="1 2">
    <name type="scientific">Elysia crispata</name>
    <name type="common">lettuce slug</name>
    <dbReference type="NCBI Taxonomy" id="231223"/>
    <lineage>
        <taxon>Eukaryota</taxon>
        <taxon>Metazoa</taxon>
        <taxon>Spiralia</taxon>
        <taxon>Lophotrochozoa</taxon>
        <taxon>Mollusca</taxon>
        <taxon>Gastropoda</taxon>
        <taxon>Heterobranchia</taxon>
        <taxon>Euthyneura</taxon>
        <taxon>Panpulmonata</taxon>
        <taxon>Sacoglossa</taxon>
        <taxon>Placobranchoidea</taxon>
        <taxon>Plakobranchidae</taxon>
        <taxon>Elysia</taxon>
    </lineage>
</organism>
<proteinExistence type="predicted"/>